<evidence type="ECO:0000256" key="7">
    <source>
        <dbReference type="ARBA" id="ARBA00048227"/>
    </source>
</evidence>
<keyword evidence="4 12" id="KW-1015">Disulfide bond</keyword>
<comment type="catalytic activity">
    <reaction evidence="8">
        <text>1-hexadecanoyl-2-(9Z-octadecenoyl)-sn-glycero-3-phosphocholine + H2O = 1-hexadecanoyl-sn-glycero-3-phosphocholine + (9Z)-octadecenoate + H(+)</text>
        <dbReference type="Rhea" id="RHEA:38779"/>
        <dbReference type="ChEBI" id="CHEBI:15377"/>
        <dbReference type="ChEBI" id="CHEBI:15378"/>
        <dbReference type="ChEBI" id="CHEBI:30823"/>
        <dbReference type="ChEBI" id="CHEBI:72998"/>
        <dbReference type="ChEBI" id="CHEBI:73001"/>
    </reaction>
    <physiologicalReaction direction="left-to-right" evidence="8">
        <dbReference type="Rhea" id="RHEA:38780"/>
    </physiologicalReaction>
</comment>
<dbReference type="PROSITE" id="PS00118">
    <property type="entry name" value="PA2_HIS"/>
    <property type="match status" value="1"/>
</dbReference>
<keyword evidence="11 14" id="KW-0106">Calcium</keyword>
<comment type="catalytic activity">
    <reaction evidence="6">
        <text>N-hexadecanoyl-1,2-di-(9Z-octadecenoyl)-sn-glycero-3-phosphoethanolamine + H2O = N-hexadecanoyl-1-(9Z-octadecenoyl)-sn-glycero-3-phosphoethanolamine + (9Z)-octadecenoate + H(+)</text>
        <dbReference type="Rhea" id="RHEA:45424"/>
        <dbReference type="ChEBI" id="CHEBI:15377"/>
        <dbReference type="ChEBI" id="CHEBI:15378"/>
        <dbReference type="ChEBI" id="CHEBI:30823"/>
        <dbReference type="ChEBI" id="CHEBI:78097"/>
        <dbReference type="ChEBI" id="CHEBI:85217"/>
    </reaction>
    <physiologicalReaction direction="left-to-right" evidence="6">
        <dbReference type="Rhea" id="RHEA:45425"/>
    </physiologicalReaction>
</comment>
<evidence type="ECO:0000256" key="5">
    <source>
        <dbReference type="ARBA" id="ARBA00048015"/>
    </source>
</evidence>
<feature type="binding site" evidence="11">
    <location>
        <position position="64"/>
    </location>
    <ligand>
        <name>Ca(2+)</name>
        <dbReference type="ChEBI" id="CHEBI:29108"/>
    </ligand>
</feature>
<dbReference type="GO" id="GO:0062234">
    <property type="term" value="P:platelet activating factor catabolic process"/>
    <property type="evidence" value="ECO:0007669"/>
    <property type="project" value="Ensembl"/>
</dbReference>
<evidence type="ECO:0000256" key="14">
    <source>
        <dbReference type="RuleBase" id="RU361236"/>
    </source>
</evidence>
<feature type="active site" evidence="10">
    <location>
        <position position="82"/>
    </location>
</feature>
<dbReference type="GO" id="GO:0003847">
    <property type="term" value="F:1-alkyl-2-acetylglycerophosphocholine esterase activity"/>
    <property type="evidence" value="ECO:0007669"/>
    <property type="project" value="Ensembl"/>
</dbReference>
<feature type="disulfide bond" evidence="12">
    <location>
        <begin position="84"/>
        <end position="158"/>
    </location>
</feature>
<dbReference type="Pfam" id="PF00068">
    <property type="entry name" value="Phospholip_A2_1"/>
    <property type="match status" value="1"/>
</dbReference>
<dbReference type="GO" id="GO:0034638">
    <property type="term" value="P:phosphatidylcholine catabolic process"/>
    <property type="evidence" value="ECO:0007669"/>
    <property type="project" value="Ensembl"/>
</dbReference>
<dbReference type="GO" id="GO:0050728">
    <property type="term" value="P:negative regulation of inflammatory response"/>
    <property type="evidence" value="ECO:0007669"/>
    <property type="project" value="Ensembl"/>
</dbReference>
<dbReference type="GO" id="GO:0046337">
    <property type="term" value="P:phosphatidylethanolamine metabolic process"/>
    <property type="evidence" value="ECO:0007669"/>
    <property type="project" value="Ensembl"/>
</dbReference>
<dbReference type="Proteomes" id="UP000248484">
    <property type="component" value="Chromosome 14"/>
</dbReference>
<dbReference type="GO" id="GO:0007411">
    <property type="term" value="P:axon guidance"/>
    <property type="evidence" value="ECO:0007669"/>
    <property type="project" value="Ensembl"/>
</dbReference>
<dbReference type="SUPFAM" id="SSF48619">
    <property type="entry name" value="Phospholipase A2, PLA2"/>
    <property type="match status" value="1"/>
</dbReference>
<dbReference type="GO" id="GO:0042632">
    <property type="term" value="P:cholesterol homeostasis"/>
    <property type="evidence" value="ECO:0007669"/>
    <property type="project" value="Ensembl"/>
</dbReference>
<evidence type="ECO:0000256" key="3">
    <source>
        <dbReference type="ARBA" id="ARBA00022525"/>
    </source>
</evidence>
<dbReference type="GO" id="GO:1990830">
    <property type="term" value="P:cellular response to leukemia inhibitory factor"/>
    <property type="evidence" value="ECO:0007669"/>
    <property type="project" value="Ensembl"/>
</dbReference>
<dbReference type="GO" id="GO:0051977">
    <property type="term" value="P:lysophospholipid transport"/>
    <property type="evidence" value="ECO:0007669"/>
    <property type="project" value="Ensembl"/>
</dbReference>
<feature type="binding site" evidence="11">
    <location>
        <position position="62"/>
    </location>
    <ligand>
        <name>Ca(2+)</name>
        <dbReference type="ChEBI" id="CHEBI:29108"/>
    </ligand>
</feature>
<dbReference type="InterPro" id="IPR036444">
    <property type="entry name" value="PLipase_A2_dom_sf"/>
</dbReference>
<dbReference type="GO" id="GO:0005543">
    <property type="term" value="F:phospholipid binding"/>
    <property type="evidence" value="ECO:0007669"/>
    <property type="project" value="TreeGrafter"/>
</dbReference>
<comment type="catalytic activity">
    <reaction evidence="7">
        <text>1,2-dihexadecanoyl-sn-glycero-3-phosphocholine + H2O = 1-hexadecanoyl-sn-glycero-3-phosphocholine + hexadecanoate + H(+)</text>
        <dbReference type="Rhea" id="RHEA:41223"/>
        <dbReference type="ChEBI" id="CHEBI:7896"/>
        <dbReference type="ChEBI" id="CHEBI:15377"/>
        <dbReference type="ChEBI" id="CHEBI:15378"/>
        <dbReference type="ChEBI" id="CHEBI:72998"/>
        <dbReference type="ChEBI" id="CHEBI:72999"/>
    </reaction>
    <physiologicalReaction direction="left-to-right" evidence="7">
        <dbReference type="Rhea" id="RHEA:41224"/>
    </physiologicalReaction>
</comment>
<dbReference type="InterPro" id="IPR001211">
    <property type="entry name" value="PLA2"/>
</dbReference>
<feature type="domain" description="Phospholipase A2-like central" evidence="15">
    <location>
        <begin position="37"/>
        <end position="152"/>
    </location>
</feature>
<dbReference type="GO" id="GO:0043249">
    <property type="term" value="P:erythrocyte maturation"/>
    <property type="evidence" value="ECO:0007669"/>
    <property type="project" value="Ensembl"/>
</dbReference>
<dbReference type="GO" id="GO:0000122">
    <property type="term" value="P:negative regulation of transcription by RNA polymerase II"/>
    <property type="evidence" value="ECO:0007669"/>
    <property type="project" value="Ensembl"/>
</dbReference>
<dbReference type="GO" id="GO:0002532">
    <property type="term" value="P:production of molecular mediator involved in inflammatory response"/>
    <property type="evidence" value="ECO:0007669"/>
    <property type="project" value="Ensembl"/>
</dbReference>
<dbReference type="GO" id="GO:0023019">
    <property type="term" value="P:signal transduction involved in regulation of gene expression"/>
    <property type="evidence" value="ECO:0007669"/>
    <property type="project" value="Ensembl"/>
</dbReference>
<evidence type="ECO:0000256" key="4">
    <source>
        <dbReference type="ARBA" id="ARBA00023157"/>
    </source>
</evidence>
<keyword evidence="14" id="KW-0732">Signal</keyword>
<dbReference type="GO" id="GO:0010884">
    <property type="term" value="P:positive regulation of lipid storage"/>
    <property type="evidence" value="ECO:0007669"/>
    <property type="project" value="Ensembl"/>
</dbReference>
<dbReference type="CDD" id="cd00125">
    <property type="entry name" value="PLA2c"/>
    <property type="match status" value="1"/>
</dbReference>
<dbReference type="FunCoup" id="A0A2Y9EPA2">
    <property type="interactions" value="28"/>
</dbReference>
<dbReference type="GO" id="GO:0047498">
    <property type="term" value="F:calcium-dependent phospholipase A2 activity"/>
    <property type="evidence" value="ECO:0007669"/>
    <property type="project" value="Ensembl"/>
</dbReference>
<dbReference type="GO" id="GO:0042116">
    <property type="term" value="P:macrophage activation"/>
    <property type="evidence" value="ECO:0007669"/>
    <property type="project" value="Ensembl"/>
</dbReference>
<evidence type="ECO:0000259" key="15">
    <source>
        <dbReference type="SMART" id="SM00085"/>
    </source>
</evidence>
<keyword evidence="14" id="KW-0378">Hydrolase</keyword>
<keyword evidence="16" id="KW-1185">Reference proteome</keyword>
<dbReference type="GO" id="GO:0046471">
    <property type="term" value="P:phosphatidylglycerol metabolic process"/>
    <property type="evidence" value="ECO:0007669"/>
    <property type="project" value="Ensembl"/>
</dbReference>
<dbReference type="InParanoid" id="A0A2Y9EPA2"/>
<dbReference type="PANTHER" id="PTHR11716">
    <property type="entry name" value="PHOSPHOLIPASE A2 FAMILY MEMBER"/>
    <property type="match status" value="1"/>
</dbReference>
<feature type="disulfide bond" evidence="12">
    <location>
        <begin position="85"/>
        <end position="126"/>
    </location>
</feature>
<dbReference type="GO" id="GO:0043030">
    <property type="term" value="P:regulation of macrophage activation"/>
    <property type="evidence" value="ECO:0007669"/>
    <property type="project" value="Ensembl"/>
</dbReference>
<comment type="similarity">
    <text evidence="2 13">Belongs to the phospholipase A2 family.</text>
</comment>
<feature type="disulfide bond" evidence="12">
    <location>
        <begin position="112"/>
        <end position="124"/>
    </location>
</feature>
<keyword evidence="11" id="KW-0479">Metal-binding</keyword>
<dbReference type="GO" id="GO:0090370">
    <property type="term" value="P:negative regulation of cholesterol efflux"/>
    <property type="evidence" value="ECO:0007669"/>
    <property type="project" value="Ensembl"/>
</dbReference>
<evidence type="ECO:0000313" key="17">
    <source>
        <dbReference type="RefSeq" id="XP_007106209.1"/>
    </source>
</evidence>
<evidence type="ECO:0000256" key="13">
    <source>
        <dbReference type="RuleBase" id="RU003654"/>
    </source>
</evidence>
<dbReference type="GO" id="GO:0031069">
    <property type="term" value="P:hair follicle morphogenesis"/>
    <property type="evidence" value="ECO:0007669"/>
    <property type="project" value="Ensembl"/>
</dbReference>
<dbReference type="GO" id="GO:0090238">
    <property type="term" value="P:positive regulation of arachidonate secretion"/>
    <property type="evidence" value="ECO:0007669"/>
    <property type="project" value="Ensembl"/>
</dbReference>
<keyword evidence="14" id="KW-0443">Lipid metabolism</keyword>
<comment type="cofactor">
    <cofactor evidence="11">
        <name>Ca(2+)</name>
        <dbReference type="ChEBI" id="CHEBI:29108"/>
    </cofactor>
    <text evidence="11">Binds 1 Ca(2+) ion per subunit.</text>
</comment>
<dbReference type="RefSeq" id="XP_007106209.1">
    <property type="nucleotide sequence ID" value="XM_007106147.2"/>
</dbReference>
<dbReference type="InterPro" id="IPR033113">
    <property type="entry name" value="PLA2_histidine"/>
</dbReference>
<dbReference type="GO" id="GO:1900016">
    <property type="term" value="P:negative regulation of cytokine production involved in inflammatory response"/>
    <property type="evidence" value="ECO:0007669"/>
    <property type="project" value="Ensembl"/>
</dbReference>
<dbReference type="GO" id="GO:0051247">
    <property type="term" value="P:positive regulation of protein metabolic process"/>
    <property type="evidence" value="ECO:0007669"/>
    <property type="project" value="Ensembl"/>
</dbReference>
<accession>A0A2Y9EPA2</accession>
<dbReference type="AlphaFoldDB" id="A0A2Y9EPA2"/>
<evidence type="ECO:0000256" key="6">
    <source>
        <dbReference type="ARBA" id="ARBA00048221"/>
    </source>
</evidence>
<evidence type="ECO:0000313" key="16">
    <source>
        <dbReference type="Proteomes" id="UP000248484"/>
    </source>
</evidence>
<sequence length="159" mass="17653">MGPLPLCLPVGLSLLLLLGPGLGLSSASQRSHVHRRGLIELAGTVHCAGTRTAMAYMNYGCYCGLGGHGQPRDAIDWCCHSHDCCYRRAEDAGCSPKMERYSWQCVNQHILCGPVEDKCQELMCKCDREIAYCLAKTEYNLKYLLYPRFLCGKDSPKCD</sequence>
<evidence type="ECO:0000256" key="11">
    <source>
        <dbReference type="PIRSR" id="PIRSR601211-2"/>
    </source>
</evidence>
<dbReference type="InterPro" id="IPR016090">
    <property type="entry name" value="PLA2-like_dom"/>
</dbReference>
<proteinExistence type="inferred from homology"/>
<dbReference type="GO" id="GO:0032308">
    <property type="term" value="P:positive regulation of prostaglandin secretion"/>
    <property type="evidence" value="ECO:0007669"/>
    <property type="project" value="Ensembl"/>
</dbReference>
<gene>
    <name evidence="17" type="primary">PLA2G10</name>
</gene>
<dbReference type="GO" id="GO:0006658">
    <property type="term" value="P:phosphatidylserine metabolic process"/>
    <property type="evidence" value="ECO:0007669"/>
    <property type="project" value="Ensembl"/>
</dbReference>
<comment type="catalytic activity">
    <reaction evidence="5">
        <text>1-hexadecanoyl-2-(9Z-octadecenoyl)-sn-glycero-3-phospho-(1'-sn-glycerol) + H2O = 1-hexadecanoyl-sn-glycero-3-phospho-(1'-sn-glycerol) + (9Z)-octadecenoate + H(+)</text>
        <dbReference type="Rhea" id="RHEA:40919"/>
        <dbReference type="ChEBI" id="CHEBI:15377"/>
        <dbReference type="ChEBI" id="CHEBI:15378"/>
        <dbReference type="ChEBI" id="CHEBI:30823"/>
        <dbReference type="ChEBI" id="CHEBI:72841"/>
        <dbReference type="ChEBI" id="CHEBI:75158"/>
    </reaction>
    <physiologicalReaction direction="left-to-right" evidence="5">
        <dbReference type="Rhea" id="RHEA:40920"/>
    </physiologicalReaction>
</comment>
<evidence type="ECO:0000256" key="1">
    <source>
        <dbReference type="ARBA" id="ARBA00004613"/>
    </source>
</evidence>
<dbReference type="EC" id="3.1.1.4" evidence="14"/>
<name>A0A2Y9EPA2_PHYMC</name>
<comment type="catalytic activity">
    <reaction evidence="14">
        <text>a 1,2-diacyl-sn-glycero-3-phosphocholine + H2O = a 1-acyl-sn-glycero-3-phosphocholine + a fatty acid + H(+)</text>
        <dbReference type="Rhea" id="RHEA:15801"/>
        <dbReference type="ChEBI" id="CHEBI:15377"/>
        <dbReference type="ChEBI" id="CHEBI:15378"/>
        <dbReference type="ChEBI" id="CHEBI:28868"/>
        <dbReference type="ChEBI" id="CHEBI:57643"/>
        <dbReference type="ChEBI" id="CHEBI:58168"/>
        <dbReference type="EC" id="3.1.1.4"/>
    </reaction>
</comment>
<dbReference type="GO" id="GO:2000344">
    <property type="term" value="P:positive regulation of acrosome reaction"/>
    <property type="evidence" value="ECO:0007669"/>
    <property type="project" value="Ensembl"/>
</dbReference>
<dbReference type="Gene3D" id="1.20.90.10">
    <property type="entry name" value="Phospholipase A2 domain"/>
    <property type="match status" value="1"/>
</dbReference>
<protein>
    <recommendedName>
        <fullName evidence="14">Phospholipase A2</fullName>
        <ecNumber evidence="14">3.1.1.4</ecNumber>
    </recommendedName>
</protein>
<dbReference type="STRING" id="9755.ENSPCTP00005017057"/>
<dbReference type="GO" id="GO:0051607">
    <property type="term" value="P:defense response to virus"/>
    <property type="evidence" value="ECO:0007669"/>
    <property type="project" value="Ensembl"/>
</dbReference>
<keyword evidence="3 14" id="KW-0964">Secreted</keyword>
<dbReference type="GeneID" id="102973811"/>
<dbReference type="PROSITE" id="PS00119">
    <property type="entry name" value="PA2_ASP"/>
    <property type="match status" value="1"/>
</dbReference>
<dbReference type="GO" id="GO:0046473">
    <property type="term" value="P:phosphatidic acid metabolic process"/>
    <property type="evidence" value="ECO:0007669"/>
    <property type="project" value="Ensembl"/>
</dbReference>
<evidence type="ECO:0000256" key="8">
    <source>
        <dbReference type="ARBA" id="ARBA00048699"/>
    </source>
</evidence>
<feature type="disulfide bond" evidence="12">
    <location>
        <begin position="94"/>
        <end position="119"/>
    </location>
</feature>
<feature type="disulfide bond" evidence="12">
    <location>
        <begin position="63"/>
        <end position="79"/>
    </location>
</feature>
<dbReference type="GO" id="GO:0036335">
    <property type="term" value="P:intestinal stem cell homeostasis"/>
    <property type="evidence" value="ECO:0007669"/>
    <property type="project" value="Ensembl"/>
</dbReference>
<feature type="chain" id="PRO_5015796981" description="Phospholipase A2" evidence="14">
    <location>
        <begin position="24"/>
        <end position="159"/>
    </location>
</feature>
<feature type="binding site" evidence="11">
    <location>
        <position position="66"/>
    </location>
    <ligand>
        <name>Ca(2+)</name>
        <dbReference type="ChEBI" id="CHEBI:29108"/>
    </ligand>
</feature>
<dbReference type="InterPro" id="IPR033112">
    <property type="entry name" value="PLA2_Asp_AS"/>
</dbReference>
<dbReference type="SMART" id="SM00085">
    <property type="entry name" value="PA2c"/>
    <property type="match status" value="1"/>
</dbReference>
<dbReference type="KEGG" id="pcad:102973811"/>
<evidence type="ECO:0000256" key="12">
    <source>
        <dbReference type="PIRSR" id="PIRSR601211-3"/>
    </source>
</evidence>
<dbReference type="FunFam" id="1.20.90.10:FF:000001">
    <property type="entry name" value="Basic phospholipase A2 homolog"/>
    <property type="match status" value="1"/>
</dbReference>
<feature type="signal peptide" evidence="14">
    <location>
        <begin position="1"/>
        <end position="23"/>
    </location>
</feature>
<dbReference type="GO" id="GO:0141193">
    <property type="term" value="P:nuclear receptor-mediated signaling pathway"/>
    <property type="evidence" value="ECO:0007669"/>
    <property type="project" value="Ensembl"/>
</dbReference>
<dbReference type="GO" id="GO:0001669">
    <property type="term" value="C:acrosomal vesicle"/>
    <property type="evidence" value="ECO:0007669"/>
    <property type="project" value="Ensembl"/>
</dbReference>
<dbReference type="GO" id="GO:0034374">
    <property type="term" value="P:low-density lipoprotein particle remodeling"/>
    <property type="evidence" value="ECO:0007669"/>
    <property type="project" value="Ensembl"/>
</dbReference>
<organism evidence="16 17">
    <name type="scientific">Physeter macrocephalus</name>
    <name type="common">Sperm whale</name>
    <name type="synonym">Physeter catodon</name>
    <dbReference type="NCBI Taxonomy" id="9755"/>
    <lineage>
        <taxon>Eukaryota</taxon>
        <taxon>Metazoa</taxon>
        <taxon>Chordata</taxon>
        <taxon>Craniata</taxon>
        <taxon>Vertebrata</taxon>
        <taxon>Euteleostomi</taxon>
        <taxon>Mammalia</taxon>
        <taxon>Eutheria</taxon>
        <taxon>Laurasiatheria</taxon>
        <taxon>Artiodactyla</taxon>
        <taxon>Whippomorpha</taxon>
        <taxon>Cetacea</taxon>
        <taxon>Odontoceti</taxon>
        <taxon>Physeteridae</taxon>
        <taxon>Physeter</taxon>
    </lineage>
</organism>
<dbReference type="CTD" id="8399"/>
<comment type="subcellular location">
    <subcellularLocation>
        <location evidence="1 14">Secreted</location>
    </subcellularLocation>
</comment>
<dbReference type="PANTHER" id="PTHR11716:SF4">
    <property type="entry name" value="GROUP 10 SECRETORY PHOSPHOLIPASE A2"/>
    <property type="match status" value="1"/>
</dbReference>
<dbReference type="GO" id="GO:0005509">
    <property type="term" value="F:calcium ion binding"/>
    <property type="evidence" value="ECO:0007669"/>
    <property type="project" value="InterPro"/>
</dbReference>
<feature type="disulfide bond" evidence="12">
    <location>
        <begin position="78"/>
        <end position="133"/>
    </location>
</feature>
<feature type="active site" evidence="10">
    <location>
        <position position="127"/>
    </location>
</feature>
<feature type="disulfide bond" evidence="12">
    <location>
        <begin position="61"/>
        <end position="151"/>
    </location>
</feature>
<feature type="binding site" evidence="11">
    <location>
        <position position="83"/>
    </location>
    <ligand>
        <name>Ca(2+)</name>
        <dbReference type="ChEBI" id="CHEBI:29108"/>
    </ligand>
</feature>
<comment type="catalytic activity">
    <reaction evidence="9">
        <text>1-hexadecanoyl-2-(9Z,12Z-octadecadienoyl)-sn-glycero-3-phosphoethanolamine + H2O = 1-hexadecanoyl-sn-glycero-3-phosphoethanolamine + (9Z,12Z)-octadecadienoate + H(+)</text>
        <dbReference type="Rhea" id="RHEA:40815"/>
        <dbReference type="ChEBI" id="CHEBI:15377"/>
        <dbReference type="ChEBI" id="CHEBI:15378"/>
        <dbReference type="ChEBI" id="CHEBI:30245"/>
        <dbReference type="ChEBI" id="CHEBI:73004"/>
        <dbReference type="ChEBI" id="CHEBI:73008"/>
    </reaction>
    <physiologicalReaction direction="left-to-right" evidence="9">
        <dbReference type="Rhea" id="RHEA:40816"/>
    </physiologicalReaction>
</comment>
<reference evidence="17" key="1">
    <citation type="submission" date="2025-08" db="UniProtKB">
        <authorList>
            <consortium name="RefSeq"/>
        </authorList>
    </citation>
    <scope>IDENTIFICATION</scope>
    <source>
        <tissue evidence="17">Muscle</tissue>
    </source>
</reference>
<dbReference type="GO" id="GO:0001516">
    <property type="term" value="P:prostaglandin biosynthetic process"/>
    <property type="evidence" value="ECO:0007669"/>
    <property type="project" value="Ensembl"/>
</dbReference>
<dbReference type="GO" id="GO:0005615">
    <property type="term" value="C:extracellular space"/>
    <property type="evidence" value="ECO:0007669"/>
    <property type="project" value="Ensembl"/>
</dbReference>
<evidence type="ECO:0000256" key="9">
    <source>
        <dbReference type="ARBA" id="ARBA00049039"/>
    </source>
</evidence>
<dbReference type="GO" id="GO:0050482">
    <property type="term" value="P:arachidonate secretion"/>
    <property type="evidence" value="ECO:0007669"/>
    <property type="project" value="InterPro"/>
</dbReference>
<dbReference type="OrthoDB" id="10069378at2759"/>
<evidence type="ECO:0000256" key="2">
    <source>
        <dbReference type="ARBA" id="ARBA00007056"/>
    </source>
</evidence>
<evidence type="ECO:0000256" key="10">
    <source>
        <dbReference type="PIRSR" id="PIRSR601211-1"/>
    </source>
</evidence>
<dbReference type="PRINTS" id="PR00389">
    <property type="entry name" value="PHPHLIPASEA2"/>
</dbReference>
<dbReference type="GO" id="GO:0009566">
    <property type="term" value="P:fertilization"/>
    <property type="evidence" value="ECO:0007669"/>
    <property type="project" value="Ensembl"/>
</dbReference>